<evidence type="ECO:0000313" key="2">
    <source>
        <dbReference type="EMBL" id="MQL88089.1"/>
    </source>
</evidence>
<name>A0A843V937_COLES</name>
<proteinExistence type="predicted"/>
<evidence type="ECO:0000313" key="3">
    <source>
        <dbReference type="Proteomes" id="UP000652761"/>
    </source>
</evidence>
<accession>A0A843V937</accession>
<dbReference type="AlphaFoldDB" id="A0A843V937"/>
<feature type="compositionally biased region" description="Basic and acidic residues" evidence="1">
    <location>
        <begin position="111"/>
        <end position="125"/>
    </location>
</feature>
<feature type="compositionally biased region" description="Basic and acidic residues" evidence="1">
    <location>
        <begin position="54"/>
        <end position="70"/>
    </location>
</feature>
<keyword evidence="3" id="KW-1185">Reference proteome</keyword>
<gene>
    <name evidence="2" type="ORF">Taro_020640</name>
</gene>
<reference evidence="2" key="1">
    <citation type="submission" date="2017-07" db="EMBL/GenBank/DDBJ databases">
        <title>Taro Niue Genome Assembly and Annotation.</title>
        <authorList>
            <person name="Atibalentja N."/>
            <person name="Keating K."/>
            <person name="Fields C.J."/>
        </authorList>
    </citation>
    <scope>NUCLEOTIDE SEQUENCE</scope>
    <source>
        <strain evidence="2">Niue_2</strain>
        <tissue evidence="2">Leaf</tissue>
    </source>
</reference>
<comment type="caution">
    <text evidence="2">The sequence shown here is derived from an EMBL/GenBank/DDBJ whole genome shotgun (WGS) entry which is preliminary data.</text>
</comment>
<feature type="region of interest" description="Disordered" evidence="1">
    <location>
        <begin position="1"/>
        <end position="71"/>
    </location>
</feature>
<sequence>MEGKTTGAAGPRRSSDGAGGGSGPPELRVPATASGCRGVEGPSPESPGMAMSDHQVKARLERKDDDDGRLGADVTGIAVKRGSSRGVTGIAVEIRSRRGVTGIAVGNRSRRGGDGDRHRKQEHEGVTGIAVRSRSARE</sequence>
<protein>
    <submittedName>
        <fullName evidence="2">Uncharacterized protein</fullName>
    </submittedName>
</protein>
<feature type="region of interest" description="Disordered" evidence="1">
    <location>
        <begin position="105"/>
        <end position="138"/>
    </location>
</feature>
<evidence type="ECO:0000256" key="1">
    <source>
        <dbReference type="SAM" id="MobiDB-lite"/>
    </source>
</evidence>
<organism evidence="2 3">
    <name type="scientific">Colocasia esculenta</name>
    <name type="common">Wild taro</name>
    <name type="synonym">Arum esculentum</name>
    <dbReference type="NCBI Taxonomy" id="4460"/>
    <lineage>
        <taxon>Eukaryota</taxon>
        <taxon>Viridiplantae</taxon>
        <taxon>Streptophyta</taxon>
        <taxon>Embryophyta</taxon>
        <taxon>Tracheophyta</taxon>
        <taxon>Spermatophyta</taxon>
        <taxon>Magnoliopsida</taxon>
        <taxon>Liliopsida</taxon>
        <taxon>Araceae</taxon>
        <taxon>Aroideae</taxon>
        <taxon>Colocasieae</taxon>
        <taxon>Colocasia</taxon>
    </lineage>
</organism>
<dbReference type="Proteomes" id="UP000652761">
    <property type="component" value="Unassembled WGS sequence"/>
</dbReference>
<dbReference type="EMBL" id="NMUH01001029">
    <property type="protein sequence ID" value="MQL88089.1"/>
    <property type="molecule type" value="Genomic_DNA"/>
</dbReference>